<dbReference type="SMR" id="Q55G24"/>
<dbReference type="InterPro" id="IPR008615">
    <property type="entry name" value="FNIP"/>
</dbReference>
<protein>
    <submittedName>
        <fullName evidence="2">Uncharacterized protein</fullName>
    </submittedName>
</protein>
<evidence type="ECO:0000313" key="3">
    <source>
        <dbReference type="Proteomes" id="UP000002195"/>
    </source>
</evidence>
<dbReference type="PaxDb" id="44689-DDB0202162"/>
<dbReference type="GeneID" id="8616170"/>
<dbReference type="VEuPathDB" id="AmoebaDB:DDB_G0268362"/>
<dbReference type="PhylomeDB" id="Q55G24"/>
<name>Q55G24_DICDI</name>
<dbReference type="EMBL" id="AAFI02000003">
    <property type="protein sequence ID" value="EAL73634.1"/>
    <property type="molecule type" value="Genomic_DNA"/>
</dbReference>
<gene>
    <name evidence="2" type="ORF">DDB_G0268362</name>
</gene>
<dbReference type="AlphaFoldDB" id="Q55G24"/>
<dbReference type="KEGG" id="ddi:DDB_G0268362"/>
<dbReference type="dictyBase" id="DDB_G0268362"/>
<keyword evidence="3" id="KW-1185">Reference proteome</keyword>
<evidence type="ECO:0000256" key="1">
    <source>
        <dbReference type="ARBA" id="ARBA00022737"/>
    </source>
</evidence>
<dbReference type="InParanoid" id="Q55G24"/>
<dbReference type="RefSeq" id="XP_647359.1">
    <property type="nucleotide sequence ID" value="XM_642267.1"/>
</dbReference>
<dbReference type="InterPro" id="IPR051251">
    <property type="entry name" value="STK_FNIP-Repeat"/>
</dbReference>
<evidence type="ECO:0000313" key="2">
    <source>
        <dbReference type="EMBL" id="EAL73634.1"/>
    </source>
</evidence>
<dbReference type="Proteomes" id="UP000002195">
    <property type="component" value="Unassembled WGS sequence"/>
</dbReference>
<accession>Q55G24</accession>
<organism evidence="2 3">
    <name type="scientific">Dictyostelium discoideum</name>
    <name type="common">Social amoeba</name>
    <dbReference type="NCBI Taxonomy" id="44689"/>
    <lineage>
        <taxon>Eukaryota</taxon>
        <taxon>Amoebozoa</taxon>
        <taxon>Evosea</taxon>
        <taxon>Eumycetozoa</taxon>
        <taxon>Dictyostelia</taxon>
        <taxon>Dictyosteliales</taxon>
        <taxon>Dictyosteliaceae</taxon>
        <taxon>Dictyostelium</taxon>
    </lineage>
</organism>
<dbReference type="Pfam" id="PF05725">
    <property type="entry name" value="FNIP"/>
    <property type="match status" value="3"/>
</dbReference>
<comment type="caution">
    <text evidence="2">The sequence shown here is derived from an EMBL/GenBank/DDBJ whole genome shotgun (WGS) entry which is preliminary data.</text>
</comment>
<proteinExistence type="predicted"/>
<dbReference type="PANTHER" id="PTHR32134:SF169">
    <property type="entry name" value="FNIP REPEAT-CONTAINING PROTEIN-RELATED"/>
    <property type="match status" value="1"/>
</dbReference>
<keyword evidence="1" id="KW-0677">Repeat</keyword>
<dbReference type="HOGENOM" id="CLU_020556_0_0_1"/>
<reference evidence="2 3" key="1">
    <citation type="journal article" date="2005" name="Nature">
        <title>The genome of the social amoeba Dictyostelium discoideum.</title>
        <authorList>
            <consortium name="The Dictyostelium discoideum Sequencing Consortium"/>
            <person name="Eichinger L."/>
            <person name="Pachebat J.A."/>
            <person name="Glockner G."/>
            <person name="Rajandream M.A."/>
            <person name="Sucgang R."/>
            <person name="Berriman M."/>
            <person name="Song J."/>
            <person name="Olsen R."/>
            <person name="Szafranski K."/>
            <person name="Xu Q."/>
            <person name="Tunggal B."/>
            <person name="Kummerfeld S."/>
            <person name="Madera M."/>
            <person name="Konfortov B.A."/>
            <person name="Rivero F."/>
            <person name="Bankier A.T."/>
            <person name="Lehmann R."/>
            <person name="Hamlin N."/>
            <person name="Davies R."/>
            <person name="Gaudet P."/>
            <person name="Fey P."/>
            <person name="Pilcher K."/>
            <person name="Chen G."/>
            <person name="Saunders D."/>
            <person name="Sodergren E."/>
            <person name="Davis P."/>
            <person name="Kerhornou A."/>
            <person name="Nie X."/>
            <person name="Hall N."/>
            <person name="Anjard C."/>
            <person name="Hemphill L."/>
            <person name="Bason N."/>
            <person name="Farbrother P."/>
            <person name="Desany B."/>
            <person name="Just E."/>
            <person name="Morio T."/>
            <person name="Rost R."/>
            <person name="Churcher C."/>
            <person name="Cooper J."/>
            <person name="Haydock S."/>
            <person name="van Driessche N."/>
            <person name="Cronin A."/>
            <person name="Goodhead I."/>
            <person name="Muzny D."/>
            <person name="Mourier T."/>
            <person name="Pain A."/>
            <person name="Lu M."/>
            <person name="Harper D."/>
            <person name="Lindsay R."/>
            <person name="Hauser H."/>
            <person name="James K."/>
            <person name="Quiles M."/>
            <person name="Madan Babu M."/>
            <person name="Saito T."/>
            <person name="Buchrieser C."/>
            <person name="Wardroper A."/>
            <person name="Felder M."/>
            <person name="Thangavelu M."/>
            <person name="Johnson D."/>
            <person name="Knights A."/>
            <person name="Loulseged H."/>
            <person name="Mungall K."/>
            <person name="Oliver K."/>
            <person name="Price C."/>
            <person name="Quail M.A."/>
            <person name="Urushihara H."/>
            <person name="Hernandez J."/>
            <person name="Rabbinowitsch E."/>
            <person name="Steffen D."/>
            <person name="Sanders M."/>
            <person name="Ma J."/>
            <person name="Kohara Y."/>
            <person name="Sharp S."/>
            <person name="Simmonds M."/>
            <person name="Spiegler S."/>
            <person name="Tivey A."/>
            <person name="Sugano S."/>
            <person name="White B."/>
            <person name="Walker D."/>
            <person name="Woodward J."/>
            <person name="Winckler T."/>
            <person name="Tanaka Y."/>
            <person name="Shaulsky G."/>
            <person name="Schleicher M."/>
            <person name="Weinstock G."/>
            <person name="Rosenthal A."/>
            <person name="Cox E.C."/>
            <person name="Chisholm R.L."/>
            <person name="Gibbs R."/>
            <person name="Loomis W.F."/>
            <person name="Platzer M."/>
            <person name="Kay R.R."/>
            <person name="Williams J."/>
            <person name="Dear P.H."/>
            <person name="Noegel A.A."/>
            <person name="Barrell B."/>
            <person name="Kuspa A."/>
        </authorList>
    </citation>
    <scope>NUCLEOTIDE SEQUENCE [LARGE SCALE GENOMIC DNA]</scope>
    <source>
        <strain evidence="2 3">AX4</strain>
    </source>
</reference>
<dbReference type="PANTHER" id="PTHR32134">
    <property type="entry name" value="FNIP REPEAT-CONTAINING PROTEIN"/>
    <property type="match status" value="1"/>
</dbReference>
<sequence>MEKILFSWIISKNDIETTNSLKIISDNGLFITIESLEKFFQPFLSPLNLFENDTQKEKKLKYGLKTIEIMNLYEMLKNLITTNRGKKPNKNYFVYSFRDPMFNELLNDYNTPSSNVTSLPIFIICLDILRNNKNQLIKPKLENSKTIIIAPPTQIISKNDNNYNNNNEIDNSIPFFKIWRNSVLRGEIISEIKILNNHLGKFTFYSINEMEKYKYKNYLNHVVLDFKKVMDKNLFRYEGDMFNNYFENCLPPCIKSLEINGGFNFFIKPCSFPTSLTYLQFETDRNNNKIGEKNVILNYPVNNQYFKNFKNLKIVKFGEDFHSSINENSIPEGIKNVEFKNDFSDFLLLNSNIFPKTLKSLTIGSSNINKSNTNNYDTHGKESSLYLPKTITSLNYYGNSILPNLFLNESLTRLNIKWPKNHLIKKENFPQRLKYLTLEVGKDKDIKKNSFPTSIIKLKLCNYNKIIEPDVLPKNLEYLSFKDTISNNRILLKKYQPTLIKGSLPITLKTLKLGEHHLYMDVLIKGVLTPSHTNLTILSVVIRNPIDYKLSSLSNILKVENDIMERSIKWRKNKFIPESLKLIICKTNLQYPLLFNLFHSSEPNNNNNNNIAGIPTIVKLDEDCRDDITPISMVKSLTSLKLNDSFDKIIYITQLPNSLLHLNFGCTNSIFTKNIITNSIPIGLKTLILPPFFDGLLNIDEHFPNLEILVIGLSNPSNVLYDPLKSLKLKFVFVFNENNNFLFNHKYNNIKTILEPILKIIPLKQFKKINK</sequence>
<dbReference type="FunCoup" id="Q55G24">
    <property type="interactions" value="6"/>
</dbReference>